<gene>
    <name evidence="2" type="ORF">D2E24_0307</name>
</gene>
<feature type="region of interest" description="Disordered" evidence="1">
    <location>
        <begin position="70"/>
        <end position="110"/>
    </location>
</feature>
<dbReference type="Proteomes" id="UP000287470">
    <property type="component" value="Unassembled WGS sequence"/>
</dbReference>
<organism evidence="2 3">
    <name type="scientific">Bifidobacterium samirii</name>
    <dbReference type="NCBI Taxonomy" id="2306974"/>
    <lineage>
        <taxon>Bacteria</taxon>
        <taxon>Bacillati</taxon>
        <taxon>Actinomycetota</taxon>
        <taxon>Actinomycetes</taxon>
        <taxon>Bifidobacteriales</taxon>
        <taxon>Bifidobacteriaceae</taxon>
        <taxon>Bifidobacterium</taxon>
    </lineage>
</organism>
<name>A0A430FW71_9BIFI</name>
<sequence length="213" mass="21248">MAEAEEPSDDADAMMATCPIVVSPFDVDPDDTVVAGNPFVGASDVAEMAGLSGSAALAGLAAATASATMEDPAGASGNTADGGAASGDGLRSRTTIPVPPPSFFPSNTGRIRPITGPVVRVAASPAASASPADEDVDTGERVRVERSSRVIHVNHAATAAAHDGNPPTLGAMPAVASTVITAASPMAAAGTVHVTPAPRMRWSSQYRVLHPDD</sequence>
<protein>
    <submittedName>
        <fullName evidence="2">Uncharacterized protein</fullName>
    </submittedName>
</protein>
<keyword evidence="3" id="KW-1185">Reference proteome</keyword>
<dbReference type="RefSeq" id="WP_125967582.1">
    <property type="nucleotide sequence ID" value="NZ_QXGK01000002.1"/>
</dbReference>
<evidence type="ECO:0000313" key="3">
    <source>
        <dbReference type="Proteomes" id="UP000287470"/>
    </source>
</evidence>
<proteinExistence type="predicted"/>
<evidence type="ECO:0000313" key="2">
    <source>
        <dbReference type="EMBL" id="RSX58428.1"/>
    </source>
</evidence>
<comment type="caution">
    <text evidence="2">The sequence shown here is derived from an EMBL/GenBank/DDBJ whole genome shotgun (WGS) entry which is preliminary data.</text>
</comment>
<accession>A0A430FW71</accession>
<evidence type="ECO:0000256" key="1">
    <source>
        <dbReference type="SAM" id="MobiDB-lite"/>
    </source>
</evidence>
<dbReference type="AlphaFoldDB" id="A0A430FW71"/>
<reference evidence="2 3" key="1">
    <citation type="submission" date="2018-09" db="EMBL/GenBank/DDBJ databases">
        <title>Characterization of the phylogenetic diversity of five novel species belonging to the genus Bifidobacterium.</title>
        <authorList>
            <person name="Lugli G.A."/>
            <person name="Duranti S."/>
            <person name="Milani C."/>
        </authorList>
    </citation>
    <scope>NUCLEOTIDE SEQUENCE [LARGE SCALE GENOMIC DNA]</scope>
    <source>
        <strain evidence="2 3">2033B</strain>
    </source>
</reference>
<dbReference type="EMBL" id="QXGK01000002">
    <property type="protein sequence ID" value="RSX58428.1"/>
    <property type="molecule type" value="Genomic_DNA"/>
</dbReference>